<accession>T1CP92</accession>
<protein>
    <submittedName>
        <fullName evidence="1">Type IV fimbrial biogenesis PilY1-related protein</fullName>
    </submittedName>
</protein>
<dbReference type="EMBL" id="AUZX01004615">
    <property type="protein sequence ID" value="EQD70324.1"/>
    <property type="molecule type" value="Genomic_DNA"/>
</dbReference>
<reference evidence="1" key="1">
    <citation type="submission" date="2013-08" db="EMBL/GenBank/DDBJ databases">
        <authorList>
            <person name="Mendez C."/>
            <person name="Richter M."/>
            <person name="Ferrer M."/>
            <person name="Sanchez J."/>
        </authorList>
    </citation>
    <scope>NUCLEOTIDE SEQUENCE</scope>
</reference>
<gene>
    <name evidence="1" type="ORF">B1A_06351</name>
</gene>
<dbReference type="AlphaFoldDB" id="T1CP92"/>
<feature type="non-terminal residue" evidence="1">
    <location>
        <position position="134"/>
    </location>
</feature>
<evidence type="ECO:0000313" key="1">
    <source>
        <dbReference type="EMBL" id="EQD70324.1"/>
    </source>
</evidence>
<name>T1CP92_9ZZZZ</name>
<reference evidence="1" key="2">
    <citation type="journal article" date="2014" name="ISME J.">
        <title>Microbial stratification in low pH oxic and suboxic macroscopic growths along an acid mine drainage.</title>
        <authorList>
            <person name="Mendez-Garcia C."/>
            <person name="Mesa V."/>
            <person name="Sprenger R.R."/>
            <person name="Richter M."/>
            <person name="Diez M.S."/>
            <person name="Solano J."/>
            <person name="Bargiela R."/>
            <person name="Golyshina O.V."/>
            <person name="Manteca A."/>
            <person name="Ramos J.L."/>
            <person name="Gallego J.R."/>
            <person name="Llorente I."/>
            <person name="Martins Dos Santos V.A."/>
            <person name="Jensen O.N."/>
            <person name="Pelaez A.I."/>
            <person name="Sanchez J."/>
            <person name="Ferrer M."/>
        </authorList>
    </citation>
    <scope>NUCLEOTIDE SEQUENCE</scope>
</reference>
<organism evidence="1">
    <name type="scientific">mine drainage metagenome</name>
    <dbReference type="NCBI Taxonomy" id="410659"/>
    <lineage>
        <taxon>unclassified sequences</taxon>
        <taxon>metagenomes</taxon>
        <taxon>ecological metagenomes</taxon>
    </lineage>
</organism>
<comment type="caution">
    <text evidence="1">The sequence shown here is derived from an EMBL/GenBank/DDBJ whole genome shotgun (WGS) entry which is preliminary data.</text>
</comment>
<proteinExistence type="predicted"/>
<sequence>MSPAGGFTFTNTQTAGNRYVINPCFGYPTASSTVHSNCKSIANLYGATALSTNLYMQIGASSDDPNINDVLYAGGLDSVGVAYGGPTPSNPFSTYTLAQYNASLSNILSTYSNSYPGTVATQTTPTNAGYIPFS</sequence>